<reference evidence="1 2" key="1">
    <citation type="journal article" date="2019" name="Nat. Med.">
        <title>A library of human gut bacterial isolates paired with longitudinal multiomics data enables mechanistic microbiome research.</title>
        <authorList>
            <person name="Poyet M."/>
            <person name="Groussin M."/>
            <person name="Gibbons S.M."/>
            <person name="Avila-Pacheco J."/>
            <person name="Jiang X."/>
            <person name="Kearney S.M."/>
            <person name="Perrotta A.R."/>
            <person name="Berdy B."/>
            <person name="Zhao S."/>
            <person name="Lieberman T.D."/>
            <person name="Swanson P.K."/>
            <person name="Smith M."/>
            <person name="Roesemann S."/>
            <person name="Alexander J.E."/>
            <person name="Rich S.A."/>
            <person name="Livny J."/>
            <person name="Vlamakis H."/>
            <person name="Clish C."/>
            <person name="Bullock K."/>
            <person name="Deik A."/>
            <person name="Scott J."/>
            <person name="Pierce K.A."/>
            <person name="Xavier R.J."/>
            <person name="Alm E.J."/>
        </authorList>
    </citation>
    <scope>NUCLEOTIDE SEQUENCE [LARGE SCALE GENOMIC DNA]</scope>
    <source>
        <strain evidence="1 2">BIOML-A198</strain>
    </source>
</reference>
<comment type="caution">
    <text evidence="1">The sequence shown here is derived from an EMBL/GenBank/DDBJ whole genome shotgun (WGS) entry which is preliminary data.</text>
</comment>
<gene>
    <name evidence="1" type="ORF">GMA92_05140</name>
</gene>
<organism evidence="1 2">
    <name type="scientific">Turicibacter sanguinis</name>
    <dbReference type="NCBI Taxonomy" id="154288"/>
    <lineage>
        <taxon>Bacteria</taxon>
        <taxon>Bacillati</taxon>
        <taxon>Bacillota</taxon>
        <taxon>Erysipelotrichia</taxon>
        <taxon>Erysipelotrichales</taxon>
        <taxon>Turicibacteraceae</taxon>
        <taxon>Turicibacter</taxon>
    </lineage>
</organism>
<dbReference type="AlphaFoldDB" id="A0A9X4XDA6"/>
<accession>A0A9X4XDA6</accession>
<dbReference type="Proteomes" id="UP000487649">
    <property type="component" value="Unassembled WGS sequence"/>
</dbReference>
<protein>
    <submittedName>
        <fullName evidence="1">Uncharacterized protein</fullName>
    </submittedName>
</protein>
<evidence type="ECO:0000313" key="2">
    <source>
        <dbReference type="Proteomes" id="UP000487649"/>
    </source>
</evidence>
<evidence type="ECO:0000313" key="1">
    <source>
        <dbReference type="EMBL" id="MTK20823.1"/>
    </source>
</evidence>
<name>A0A9X4XDA6_9FIRM</name>
<sequence length="88" mass="10436">MEPIEYHESKMTIFYRKFNGEIKMISDGVHDMDIFGDEKQDYELIWSFLVVDVSQVVKDYPQLFFINIETNQIELKQSFAQTYAKVGD</sequence>
<proteinExistence type="predicted"/>
<dbReference type="EMBL" id="WMQE01000008">
    <property type="protein sequence ID" value="MTK20823.1"/>
    <property type="molecule type" value="Genomic_DNA"/>
</dbReference>